<dbReference type="AlphaFoldDB" id="A0AAQ1G7F8"/>
<proteinExistence type="predicted"/>
<name>A0AAQ1G7F8_9GAMM</name>
<accession>A0AAQ1G7F8</accession>
<gene>
    <name evidence="1" type="ORF">SAMN05216586_105168</name>
</gene>
<protein>
    <recommendedName>
        <fullName evidence="3">DUF3987 domain-containing protein</fullName>
    </recommendedName>
</protein>
<dbReference type="Pfam" id="PF13148">
    <property type="entry name" value="DUF3987"/>
    <property type="match status" value="1"/>
</dbReference>
<organism evidence="1 2">
    <name type="scientific">Halopseudomonas aestusnigri</name>
    <dbReference type="NCBI Taxonomy" id="857252"/>
    <lineage>
        <taxon>Bacteria</taxon>
        <taxon>Pseudomonadati</taxon>
        <taxon>Pseudomonadota</taxon>
        <taxon>Gammaproteobacteria</taxon>
        <taxon>Pseudomonadales</taxon>
        <taxon>Pseudomonadaceae</taxon>
        <taxon>Halopseudomonas</taxon>
    </lineage>
</organism>
<dbReference type="EMBL" id="FNVE01000005">
    <property type="protein sequence ID" value="SEG35195.1"/>
    <property type="molecule type" value="Genomic_DNA"/>
</dbReference>
<dbReference type="InterPro" id="IPR025048">
    <property type="entry name" value="DUF3987"/>
</dbReference>
<comment type="caution">
    <text evidence="1">The sequence shown here is derived from an EMBL/GenBank/DDBJ whole genome shotgun (WGS) entry which is preliminary data.</text>
</comment>
<keyword evidence="2" id="KW-1185">Reference proteome</keyword>
<evidence type="ECO:0000313" key="1">
    <source>
        <dbReference type="EMBL" id="SEG35195.1"/>
    </source>
</evidence>
<reference evidence="1 2" key="1">
    <citation type="submission" date="2016-10" db="EMBL/GenBank/DDBJ databases">
        <authorList>
            <person name="Varghese N."/>
            <person name="Submissions S."/>
        </authorList>
    </citation>
    <scope>NUCLEOTIDE SEQUENCE [LARGE SCALE GENOMIC DNA]</scope>
    <source>
        <strain evidence="1 2">CECT 8317</strain>
    </source>
</reference>
<dbReference type="Proteomes" id="UP000243518">
    <property type="component" value="Unassembled WGS sequence"/>
</dbReference>
<evidence type="ECO:0008006" key="3">
    <source>
        <dbReference type="Google" id="ProtNLM"/>
    </source>
</evidence>
<evidence type="ECO:0000313" key="2">
    <source>
        <dbReference type="Proteomes" id="UP000243518"/>
    </source>
</evidence>
<dbReference type="RefSeq" id="WP_160003170.1">
    <property type="nucleotide sequence ID" value="NZ_FNVE01000005.1"/>
</dbReference>
<sequence length="545" mass="59024">MTLIPDPTYPQPLPLMPEASEPAPYPVHVLPTLLQDAARAIAHHVQAPEAIAGQCVIGVAAYLAQTRVNAPALNRLDGMPCSLFLLTLANSGDRKSECRRLAFRVIDDAEREARSAYRQQCKEIEDGAAHLKGKARDEYLAEHPLPSDPRTQYSDATFEPIAGDFIRGMPAACWDTDEGGQLFGGASLKADTRASTLGGLVKAFDSGTFERTRSRGNVEGSGVAYHRRLSVHLLAQAVTVAEALDDPLLQGQGFLPRFLFADAPSLAGTRLLTPDRMHSSAFNDPRLHRFWDRCRAIMATDAAIDTETGEVTPPTLQPTPAAEEVWREHYNATEAEQSTLGDLAGVRPFAGRAGELARRLAAVLACFEQCPEITDSIMQSACAIVRYSVGEWARYTEGERLSPDLKQAAALIAWLVEKDWQSFDARQLQREGPQSVRRSAKARDRLLAVLVEHRYLLTSNGKQFQLNPAATTATPATTPATPSPGTCDTFATTCDKSEPADTLSQPVATLSQPSNPVNTGLVAGVANVATTSREKEQAALFEGEI</sequence>